<dbReference type="PANTHER" id="PTHR10138:SF0">
    <property type="entry name" value="TRYPTOPHAN 2,3-DIOXYGENASE"/>
    <property type="match status" value="1"/>
</dbReference>
<proteinExistence type="predicted"/>
<sequence>MAAFDLWWQDPGAEGFPFGFAIDASHEVGKQFLPEEMIGCLARLREARSRVGGGAEAQRLLDGFLDCALDKHEGRYDYATYCALKVLDFPDDGTGFHDPAGVLEQRDLGLLALMGDLLGFELDALEGRAEILPLMRPGAELGRRRLRLTLAALRPSLDRAGLAIHSDEPEDAARNVLEAIGPRVSQQMRRRLAASMLPVHVVHDEYLFLRVLQGFELSFAWIAVSLWQAIDAMPSAPATSLGWLHLANQLLREVSRLFPLIGSMQPAAFHEFRRYTEGASAIQSAGYKTVEALCRRPDAERLDSPAYRSVPEVQAAVQEGLPTLEDALAAMNEDPEADVALRGEIEAELAAFARQLLRWRQAHYQIARRFLGDRSGTGYTEGLPYLDKGRSVPVFRAASLRET</sequence>
<dbReference type="InterPro" id="IPR037217">
    <property type="entry name" value="Trp/Indoleamine_2_3_dOase-like"/>
</dbReference>
<dbReference type="EMBL" id="JBHTJT010000046">
    <property type="protein sequence ID" value="MFD0981759.1"/>
    <property type="molecule type" value="Genomic_DNA"/>
</dbReference>
<dbReference type="SUPFAM" id="SSF140959">
    <property type="entry name" value="Indolic compounds 2,3-dioxygenase-like"/>
    <property type="match status" value="1"/>
</dbReference>
<comment type="caution">
    <text evidence="1">The sequence shown here is derived from an EMBL/GenBank/DDBJ whole genome shotgun (WGS) entry which is preliminary data.</text>
</comment>
<accession>A0ABW3IUL1</accession>
<evidence type="ECO:0000313" key="1">
    <source>
        <dbReference type="EMBL" id="MFD0981759.1"/>
    </source>
</evidence>
<dbReference type="Proteomes" id="UP001597108">
    <property type="component" value="Unassembled WGS sequence"/>
</dbReference>
<dbReference type="PANTHER" id="PTHR10138">
    <property type="entry name" value="TRYPTOPHAN 2,3-DIOXYGENASE"/>
    <property type="match status" value="1"/>
</dbReference>
<dbReference type="InterPro" id="IPR004981">
    <property type="entry name" value="Trp_2_3_dOase"/>
</dbReference>
<protein>
    <recommendedName>
        <fullName evidence="3">Tryptophan 2,3-dioxygenase</fullName>
    </recommendedName>
</protein>
<organism evidence="1 2">
    <name type="scientific">Tropicimonas aquimaris</name>
    <dbReference type="NCBI Taxonomy" id="914152"/>
    <lineage>
        <taxon>Bacteria</taxon>
        <taxon>Pseudomonadati</taxon>
        <taxon>Pseudomonadota</taxon>
        <taxon>Alphaproteobacteria</taxon>
        <taxon>Rhodobacterales</taxon>
        <taxon>Roseobacteraceae</taxon>
        <taxon>Tropicimonas</taxon>
    </lineage>
</organism>
<reference evidence="2" key="1">
    <citation type="journal article" date="2019" name="Int. J. Syst. Evol. Microbiol.">
        <title>The Global Catalogue of Microorganisms (GCM) 10K type strain sequencing project: providing services to taxonomists for standard genome sequencing and annotation.</title>
        <authorList>
            <consortium name="The Broad Institute Genomics Platform"/>
            <consortium name="The Broad Institute Genome Sequencing Center for Infectious Disease"/>
            <person name="Wu L."/>
            <person name="Ma J."/>
        </authorList>
    </citation>
    <scope>NUCLEOTIDE SEQUENCE [LARGE SCALE GENOMIC DNA]</scope>
    <source>
        <strain evidence="2">CCUG 60524</strain>
    </source>
</reference>
<dbReference type="Gene3D" id="1.20.58.480">
    <property type="match status" value="1"/>
</dbReference>
<keyword evidence="2" id="KW-1185">Reference proteome</keyword>
<dbReference type="RefSeq" id="WP_386076952.1">
    <property type="nucleotide sequence ID" value="NZ_JBHTJT010000046.1"/>
</dbReference>
<gene>
    <name evidence="1" type="ORF">ACFQ2S_19160</name>
</gene>
<name>A0ABW3IUL1_9RHOB</name>
<evidence type="ECO:0008006" key="3">
    <source>
        <dbReference type="Google" id="ProtNLM"/>
    </source>
</evidence>
<evidence type="ECO:0000313" key="2">
    <source>
        <dbReference type="Proteomes" id="UP001597108"/>
    </source>
</evidence>